<gene>
    <name evidence="2" type="ORF">HHL22_11290</name>
</gene>
<reference evidence="2 3" key="1">
    <citation type="submission" date="2020-04" db="EMBL/GenBank/DDBJ databases">
        <title>Hymenobacter polaris sp. nov., isolated from Arctic soil.</title>
        <authorList>
            <person name="Dahal R.H."/>
        </authorList>
    </citation>
    <scope>NUCLEOTIDE SEQUENCE [LARGE SCALE GENOMIC DNA]</scope>
    <source>
        <strain evidence="2 3">RP-2-7</strain>
    </source>
</reference>
<feature type="compositionally biased region" description="Polar residues" evidence="1">
    <location>
        <begin position="20"/>
        <end position="39"/>
    </location>
</feature>
<dbReference type="AlphaFoldDB" id="A0A7Y0FMU7"/>
<name>A0A7Y0FMU7_9BACT</name>
<organism evidence="2 3">
    <name type="scientific">Hymenobacter polaris</name>
    <dbReference type="NCBI Taxonomy" id="2682546"/>
    <lineage>
        <taxon>Bacteria</taxon>
        <taxon>Pseudomonadati</taxon>
        <taxon>Bacteroidota</taxon>
        <taxon>Cytophagia</taxon>
        <taxon>Cytophagales</taxon>
        <taxon>Hymenobacteraceae</taxon>
        <taxon>Hymenobacter</taxon>
    </lineage>
</organism>
<comment type="caution">
    <text evidence="2">The sequence shown here is derived from an EMBL/GenBank/DDBJ whole genome shotgun (WGS) entry which is preliminary data.</text>
</comment>
<protein>
    <submittedName>
        <fullName evidence="2">Uncharacterized protein</fullName>
    </submittedName>
</protein>
<dbReference type="RefSeq" id="WP_169531340.1">
    <property type="nucleotide sequence ID" value="NZ_JABBGH010000002.1"/>
</dbReference>
<evidence type="ECO:0000313" key="2">
    <source>
        <dbReference type="EMBL" id="NML65789.1"/>
    </source>
</evidence>
<feature type="region of interest" description="Disordered" evidence="1">
    <location>
        <begin position="1"/>
        <end position="126"/>
    </location>
</feature>
<dbReference type="Proteomes" id="UP000559626">
    <property type="component" value="Unassembled WGS sequence"/>
</dbReference>
<keyword evidence="3" id="KW-1185">Reference proteome</keyword>
<evidence type="ECO:0000313" key="3">
    <source>
        <dbReference type="Proteomes" id="UP000559626"/>
    </source>
</evidence>
<evidence type="ECO:0000256" key="1">
    <source>
        <dbReference type="SAM" id="MobiDB-lite"/>
    </source>
</evidence>
<proteinExistence type="predicted"/>
<dbReference type="EMBL" id="JABBGH010000002">
    <property type="protein sequence ID" value="NML65789.1"/>
    <property type="molecule type" value="Genomic_DNA"/>
</dbReference>
<sequence>MANNPPSQAPADGSDAATPANKSGVNPQQQGSHQQTKPASDSAGHHGGNHGNDVNDEGAPAYSAKGSSHAGTQVPAANRNDGGGSDQEHKNETKNTTAYNSEYGEGNAASSSANDGGKIGDADNPA</sequence>
<accession>A0A7Y0FMU7</accession>